<reference evidence="2 3" key="1">
    <citation type="submission" date="2018-06" db="EMBL/GenBank/DDBJ databases">
        <title>Genome Sequence of the Brown Rot Fungal Pathogen Monilinia fructigena.</title>
        <authorList>
            <person name="Landi L."/>
            <person name="De Miccolis Angelini R.M."/>
            <person name="Pollastro S."/>
            <person name="Abate D."/>
            <person name="Faretra F."/>
            <person name="Romanazzi G."/>
        </authorList>
    </citation>
    <scope>NUCLEOTIDE SEQUENCE [LARGE SCALE GENOMIC DNA]</scope>
    <source>
        <strain evidence="2 3">Mfrg269</strain>
    </source>
</reference>
<name>A0A395ISV6_9HELO</name>
<proteinExistence type="predicted"/>
<feature type="region of interest" description="Disordered" evidence="1">
    <location>
        <begin position="212"/>
        <end position="234"/>
    </location>
</feature>
<keyword evidence="3" id="KW-1185">Reference proteome</keyword>
<comment type="caution">
    <text evidence="2">The sequence shown here is derived from an EMBL/GenBank/DDBJ whole genome shotgun (WGS) entry which is preliminary data.</text>
</comment>
<feature type="compositionally biased region" description="Gly residues" evidence="1">
    <location>
        <begin position="212"/>
        <end position="222"/>
    </location>
</feature>
<dbReference type="AlphaFoldDB" id="A0A395ISV6"/>
<gene>
    <name evidence="2" type="ORF">DID88_003776</name>
</gene>
<sequence length="234" mass="24373">MILADVWLWVGQEKERVSNVARKWKENSALLDLPRLDIIPQLFDPRDEKHPLGIIFPNQDAHLLGILGTAFVLLLALEILEEKAGHGFHALVFELPEADLVDDGRGEDGAAVRGGGGLDELGVRVRGEVGDDLVRGDAVGDGGADGVTGDAAADHVWVAAVEFGEEGEDGDLQRGVGVGVETVVGFYYDETFLAGSGFGCGVEPGRYGAEGAGVRGEGGGETGGEELRGGGGGR</sequence>
<protein>
    <submittedName>
        <fullName evidence="2">Uncharacterized protein</fullName>
    </submittedName>
</protein>
<evidence type="ECO:0000313" key="2">
    <source>
        <dbReference type="EMBL" id="RAL63352.1"/>
    </source>
</evidence>
<evidence type="ECO:0000256" key="1">
    <source>
        <dbReference type="SAM" id="MobiDB-lite"/>
    </source>
</evidence>
<dbReference type="Proteomes" id="UP000249056">
    <property type="component" value="Unassembled WGS sequence"/>
</dbReference>
<organism evidence="2 3">
    <name type="scientific">Monilinia fructigena</name>
    <dbReference type="NCBI Taxonomy" id="38457"/>
    <lineage>
        <taxon>Eukaryota</taxon>
        <taxon>Fungi</taxon>
        <taxon>Dikarya</taxon>
        <taxon>Ascomycota</taxon>
        <taxon>Pezizomycotina</taxon>
        <taxon>Leotiomycetes</taxon>
        <taxon>Helotiales</taxon>
        <taxon>Sclerotiniaceae</taxon>
        <taxon>Monilinia</taxon>
    </lineage>
</organism>
<evidence type="ECO:0000313" key="3">
    <source>
        <dbReference type="Proteomes" id="UP000249056"/>
    </source>
</evidence>
<dbReference type="EMBL" id="QKRW01000019">
    <property type="protein sequence ID" value="RAL63352.1"/>
    <property type="molecule type" value="Genomic_DNA"/>
</dbReference>
<accession>A0A395ISV6</accession>